<keyword evidence="3" id="KW-1185">Reference proteome</keyword>
<sequence length="96" mass="11438">MIAILIVFVLGIMLLFNFYTRLLSKISQNGIRRKLEKGKISDQQLEKLCNAVDKGRKRKMMAIFMYGIFYKSFLNMQEDIYQLYRAEMEKRGMLNQ</sequence>
<keyword evidence="1" id="KW-0812">Transmembrane</keyword>
<dbReference type="EMBL" id="MCIA01000007">
    <property type="protein sequence ID" value="RKD33391.1"/>
    <property type="molecule type" value="Genomic_DNA"/>
</dbReference>
<comment type="caution">
    <text evidence="2">The sequence shown here is derived from an EMBL/GenBank/DDBJ whole genome shotgun (WGS) entry which is preliminary data.</text>
</comment>
<feature type="transmembrane region" description="Helical" evidence="1">
    <location>
        <begin position="6"/>
        <end position="24"/>
    </location>
</feature>
<name>A0A419T7D7_9FIRM</name>
<evidence type="ECO:0000313" key="2">
    <source>
        <dbReference type="EMBL" id="RKD33391.1"/>
    </source>
</evidence>
<keyword evidence="1" id="KW-1133">Transmembrane helix</keyword>
<evidence type="ECO:0000256" key="1">
    <source>
        <dbReference type="SAM" id="Phobius"/>
    </source>
</evidence>
<proteinExistence type="predicted"/>
<organism evidence="2 3">
    <name type="scientific">Lacrimispora algidixylanolytica</name>
    <dbReference type="NCBI Taxonomy" id="94868"/>
    <lineage>
        <taxon>Bacteria</taxon>
        <taxon>Bacillati</taxon>
        <taxon>Bacillota</taxon>
        <taxon>Clostridia</taxon>
        <taxon>Lachnospirales</taxon>
        <taxon>Lachnospiraceae</taxon>
        <taxon>Lacrimispora</taxon>
    </lineage>
</organism>
<evidence type="ECO:0000313" key="3">
    <source>
        <dbReference type="Proteomes" id="UP000284277"/>
    </source>
</evidence>
<gene>
    <name evidence="2" type="ORF">BET01_14830</name>
</gene>
<dbReference type="Proteomes" id="UP000284277">
    <property type="component" value="Unassembled WGS sequence"/>
</dbReference>
<keyword evidence="1" id="KW-0472">Membrane</keyword>
<dbReference type="AlphaFoldDB" id="A0A419T7D7"/>
<protein>
    <submittedName>
        <fullName evidence="2">Uncharacterized protein</fullName>
    </submittedName>
</protein>
<accession>A0A419T7D7</accession>
<reference evidence="2 3" key="1">
    <citation type="submission" date="2016-08" db="EMBL/GenBank/DDBJ databases">
        <title>A new outlook on sporulation: Clostridium algidixylanolyticum.</title>
        <authorList>
            <person name="Poppleton D.I."/>
            <person name="Gribaldo S."/>
        </authorList>
    </citation>
    <scope>NUCLEOTIDE SEQUENCE [LARGE SCALE GENOMIC DNA]</scope>
    <source>
        <strain evidence="2 3">SPL73</strain>
    </source>
</reference>